<gene>
    <name evidence="4" type="ORF">DdX_19897</name>
</gene>
<dbReference type="EMBL" id="JAKKPZ010000461">
    <property type="protein sequence ID" value="KAI1694898.1"/>
    <property type="molecule type" value="Genomic_DNA"/>
</dbReference>
<keyword evidence="3" id="KW-0472">Membrane</keyword>
<evidence type="ECO:0000256" key="1">
    <source>
        <dbReference type="ARBA" id="ARBA00010199"/>
    </source>
</evidence>
<dbReference type="Pfam" id="PF01554">
    <property type="entry name" value="MatE"/>
    <property type="match status" value="1"/>
</dbReference>
<dbReference type="AlphaFoldDB" id="A0AAD4MI90"/>
<evidence type="ECO:0000313" key="4">
    <source>
        <dbReference type="EMBL" id="KAI1694898.1"/>
    </source>
</evidence>
<reference evidence="4" key="1">
    <citation type="submission" date="2022-01" db="EMBL/GenBank/DDBJ databases">
        <title>Genome Sequence Resource for Two Populations of Ditylenchus destructor, the Migratory Endoparasitic Phytonematode.</title>
        <authorList>
            <person name="Zhang H."/>
            <person name="Lin R."/>
            <person name="Xie B."/>
        </authorList>
    </citation>
    <scope>NUCLEOTIDE SEQUENCE</scope>
    <source>
        <strain evidence="4">BazhouSP</strain>
    </source>
</reference>
<comment type="similarity">
    <text evidence="1">Belongs to the multi antimicrobial extrusion (MATE) (TC 2.A.66.1) family.</text>
</comment>
<keyword evidence="5" id="KW-1185">Reference proteome</keyword>
<name>A0AAD4MI90_9BILA</name>
<accession>A0AAD4MI90</accession>
<organism evidence="4 5">
    <name type="scientific">Ditylenchus destructor</name>
    <dbReference type="NCBI Taxonomy" id="166010"/>
    <lineage>
        <taxon>Eukaryota</taxon>
        <taxon>Metazoa</taxon>
        <taxon>Ecdysozoa</taxon>
        <taxon>Nematoda</taxon>
        <taxon>Chromadorea</taxon>
        <taxon>Rhabditida</taxon>
        <taxon>Tylenchina</taxon>
        <taxon>Tylenchomorpha</taxon>
        <taxon>Sphaerularioidea</taxon>
        <taxon>Anguinidae</taxon>
        <taxon>Anguininae</taxon>
        <taxon>Ditylenchus</taxon>
    </lineage>
</organism>
<keyword evidence="3" id="KW-0812">Transmembrane</keyword>
<evidence type="ECO:0000256" key="2">
    <source>
        <dbReference type="SAM" id="MobiDB-lite"/>
    </source>
</evidence>
<feature type="transmembrane region" description="Helical" evidence="3">
    <location>
        <begin position="55"/>
        <end position="74"/>
    </location>
</feature>
<dbReference type="Proteomes" id="UP001201812">
    <property type="component" value="Unassembled WGS sequence"/>
</dbReference>
<dbReference type="InterPro" id="IPR002528">
    <property type="entry name" value="MATE_fam"/>
</dbReference>
<sequence length="198" mass="21209">MLFPTTFARRRAESSRWLARGADRAHWTIMHVTDVIVVGLVSTHEVAALGASRTLTFIGIVVALGWLTGVLVFSSRADGAKDLPATGAVRRQGLVLGFLLGLISGGTLFAFALPMLQALASIPRSRPRPRASSASWRSAIRSSCCWSPRPSSSKGQPPKRVMVVDVAILRSTACSLGSWPPASSACRQWAPWAPPRPP</sequence>
<feature type="region of interest" description="Disordered" evidence="2">
    <location>
        <begin position="178"/>
        <end position="198"/>
    </location>
</feature>
<keyword evidence="3" id="KW-1133">Transmembrane helix</keyword>
<proteinExistence type="inferred from homology"/>
<protein>
    <submittedName>
        <fullName evidence="4">MatE domain-containing protein</fullName>
    </submittedName>
</protein>
<evidence type="ECO:0000313" key="5">
    <source>
        <dbReference type="Proteomes" id="UP001201812"/>
    </source>
</evidence>
<dbReference type="GO" id="GO:0016020">
    <property type="term" value="C:membrane"/>
    <property type="evidence" value="ECO:0007669"/>
    <property type="project" value="InterPro"/>
</dbReference>
<comment type="caution">
    <text evidence="4">The sequence shown here is derived from an EMBL/GenBank/DDBJ whole genome shotgun (WGS) entry which is preliminary data.</text>
</comment>
<feature type="transmembrane region" description="Helical" evidence="3">
    <location>
        <begin position="94"/>
        <end position="120"/>
    </location>
</feature>
<dbReference type="GO" id="GO:0042910">
    <property type="term" value="F:xenobiotic transmembrane transporter activity"/>
    <property type="evidence" value="ECO:0007669"/>
    <property type="project" value="InterPro"/>
</dbReference>
<feature type="transmembrane region" description="Helical" evidence="3">
    <location>
        <begin position="25"/>
        <end position="43"/>
    </location>
</feature>
<dbReference type="GO" id="GO:0015297">
    <property type="term" value="F:antiporter activity"/>
    <property type="evidence" value="ECO:0007669"/>
    <property type="project" value="InterPro"/>
</dbReference>
<evidence type="ECO:0000256" key="3">
    <source>
        <dbReference type="SAM" id="Phobius"/>
    </source>
</evidence>